<dbReference type="EMBL" id="RAPK01000007">
    <property type="protein sequence ID" value="RKD75152.1"/>
    <property type="molecule type" value="Genomic_DNA"/>
</dbReference>
<organism evidence="1 2">
    <name type="scientific">Sinobaca qinghaiensis</name>
    <dbReference type="NCBI Taxonomy" id="342944"/>
    <lineage>
        <taxon>Bacteria</taxon>
        <taxon>Bacillati</taxon>
        <taxon>Bacillota</taxon>
        <taxon>Bacilli</taxon>
        <taxon>Bacillales</taxon>
        <taxon>Sporolactobacillaceae</taxon>
        <taxon>Sinobaca</taxon>
    </lineage>
</organism>
<gene>
    <name evidence="1" type="ORF">ATL39_0849</name>
</gene>
<keyword evidence="2" id="KW-1185">Reference proteome</keyword>
<protein>
    <submittedName>
        <fullName evidence="1">Uncharacterized protein</fullName>
    </submittedName>
</protein>
<dbReference type="RefSeq" id="WP_120192053.1">
    <property type="nucleotide sequence ID" value="NZ_RAPK01000007.1"/>
</dbReference>
<dbReference type="Proteomes" id="UP000285120">
    <property type="component" value="Unassembled WGS sequence"/>
</dbReference>
<accession>A0A419V585</accession>
<evidence type="ECO:0000313" key="2">
    <source>
        <dbReference type="Proteomes" id="UP000285120"/>
    </source>
</evidence>
<sequence length="81" mass="9588">MLDYKLTRVIDLTIMKQNLEGFPENVLADAHRELAQEIGYELTNEDKEELDRTTQLIDDYLNMKLGYQELKEAVQQQQKEQ</sequence>
<name>A0A419V585_9BACL</name>
<comment type="caution">
    <text evidence="1">The sequence shown here is derived from an EMBL/GenBank/DDBJ whole genome shotgun (WGS) entry which is preliminary data.</text>
</comment>
<dbReference type="AlphaFoldDB" id="A0A419V585"/>
<reference evidence="1 2" key="1">
    <citation type="submission" date="2018-09" db="EMBL/GenBank/DDBJ databases">
        <title>Genomic Encyclopedia of Archaeal and Bacterial Type Strains, Phase II (KMG-II): from individual species to whole genera.</title>
        <authorList>
            <person name="Goeker M."/>
        </authorList>
    </citation>
    <scope>NUCLEOTIDE SEQUENCE [LARGE SCALE GENOMIC DNA]</scope>
    <source>
        <strain evidence="1 2">DSM 17008</strain>
    </source>
</reference>
<proteinExistence type="predicted"/>
<evidence type="ECO:0000313" key="1">
    <source>
        <dbReference type="EMBL" id="RKD75152.1"/>
    </source>
</evidence>